<keyword evidence="1" id="KW-1185">Reference proteome</keyword>
<protein>
    <submittedName>
        <fullName evidence="2">Uncharacterized protein LOC106474911</fullName>
    </submittedName>
</protein>
<evidence type="ECO:0000313" key="1">
    <source>
        <dbReference type="Proteomes" id="UP000694941"/>
    </source>
</evidence>
<dbReference type="RefSeq" id="XP_013791064.1">
    <property type="nucleotide sequence ID" value="XM_013935610.1"/>
</dbReference>
<accession>A0ABM1BYG2</accession>
<dbReference type="PANTHER" id="PTHR10492">
    <property type="match status" value="1"/>
</dbReference>
<proteinExistence type="predicted"/>
<dbReference type="PANTHER" id="PTHR10492:SF57">
    <property type="entry name" value="ATP-DEPENDENT DNA HELICASE"/>
    <property type="match status" value="1"/>
</dbReference>
<dbReference type="GeneID" id="106474911"/>
<reference evidence="2" key="1">
    <citation type="submission" date="2025-08" db="UniProtKB">
        <authorList>
            <consortium name="RefSeq"/>
        </authorList>
    </citation>
    <scope>IDENTIFICATION</scope>
    <source>
        <tissue evidence="2">Muscle</tissue>
    </source>
</reference>
<organism evidence="1 2">
    <name type="scientific">Limulus polyphemus</name>
    <name type="common">Atlantic horseshoe crab</name>
    <dbReference type="NCBI Taxonomy" id="6850"/>
    <lineage>
        <taxon>Eukaryota</taxon>
        <taxon>Metazoa</taxon>
        <taxon>Ecdysozoa</taxon>
        <taxon>Arthropoda</taxon>
        <taxon>Chelicerata</taxon>
        <taxon>Merostomata</taxon>
        <taxon>Xiphosura</taxon>
        <taxon>Limulidae</taxon>
        <taxon>Limulus</taxon>
    </lineage>
</organism>
<sequence>MKDGHCSKRYPRPFVSETRTGYNGYPTYRRRALEDGGHHVLIKVGSEYVPMDNRWVVPYSPVLSQTFKTHVNIEYCSSFKSIKYICKYVNKGTDHATFAVSDETDEIQRYQSGRYSCKFEVVWRILSFPIHERFPAVSHLEVHLPDEQRVYFQPDNVREQMERNTTLLAFFDLC</sequence>
<evidence type="ECO:0000313" key="2">
    <source>
        <dbReference type="RefSeq" id="XP_013791064.1"/>
    </source>
</evidence>
<gene>
    <name evidence="2" type="primary">LOC106474911</name>
</gene>
<name>A0ABM1BYG2_LIMPO</name>
<dbReference type="Proteomes" id="UP000694941">
    <property type="component" value="Unplaced"/>
</dbReference>